<protein>
    <submittedName>
        <fullName evidence="1">Uncharacterized protein</fullName>
    </submittedName>
</protein>
<reference evidence="1 2" key="1">
    <citation type="journal article" date="2019" name="G3 (Bethesda)">
        <title>Sequencing of a Wild Apple (Malus baccata) Genome Unravels the Differences Between Cultivated and Wild Apple Species Regarding Disease Resistance and Cold Tolerance.</title>
        <authorList>
            <person name="Chen X."/>
        </authorList>
    </citation>
    <scope>NUCLEOTIDE SEQUENCE [LARGE SCALE GENOMIC DNA]</scope>
    <source>
        <strain evidence="2">cv. Shandingzi</strain>
        <tissue evidence="1">Leaves</tissue>
    </source>
</reference>
<name>A0A540MD72_MALBA</name>
<accession>A0A540MD72</accession>
<dbReference type="Proteomes" id="UP000315295">
    <property type="component" value="Unassembled WGS sequence"/>
</dbReference>
<proteinExistence type="predicted"/>
<evidence type="ECO:0000313" key="2">
    <source>
        <dbReference type="Proteomes" id="UP000315295"/>
    </source>
</evidence>
<keyword evidence="2" id="KW-1185">Reference proteome</keyword>
<sequence>MAWKSHGPNWRLYVNQVHKEEFPTGHYVFRKSGDLVLAAIFCCLDDVDDDRYELVCLDLVSKQCTNLGILGYLYYYAESYVESLVLLDKTDAVSY</sequence>
<dbReference type="EMBL" id="VIEB01000287">
    <property type="protein sequence ID" value="TQD96688.1"/>
    <property type="molecule type" value="Genomic_DNA"/>
</dbReference>
<comment type="caution">
    <text evidence="1">The sequence shown here is derived from an EMBL/GenBank/DDBJ whole genome shotgun (WGS) entry which is preliminary data.</text>
</comment>
<organism evidence="1 2">
    <name type="scientific">Malus baccata</name>
    <name type="common">Siberian crab apple</name>
    <name type="synonym">Pyrus baccata</name>
    <dbReference type="NCBI Taxonomy" id="106549"/>
    <lineage>
        <taxon>Eukaryota</taxon>
        <taxon>Viridiplantae</taxon>
        <taxon>Streptophyta</taxon>
        <taxon>Embryophyta</taxon>
        <taxon>Tracheophyta</taxon>
        <taxon>Spermatophyta</taxon>
        <taxon>Magnoliopsida</taxon>
        <taxon>eudicotyledons</taxon>
        <taxon>Gunneridae</taxon>
        <taxon>Pentapetalae</taxon>
        <taxon>rosids</taxon>
        <taxon>fabids</taxon>
        <taxon>Rosales</taxon>
        <taxon>Rosaceae</taxon>
        <taxon>Amygdaloideae</taxon>
        <taxon>Maleae</taxon>
        <taxon>Malus</taxon>
    </lineage>
</organism>
<dbReference type="AlphaFoldDB" id="A0A540MD72"/>
<evidence type="ECO:0000313" key="1">
    <source>
        <dbReference type="EMBL" id="TQD96688.1"/>
    </source>
</evidence>
<gene>
    <name evidence="1" type="ORF">C1H46_017690</name>
</gene>